<evidence type="ECO:0000256" key="1">
    <source>
        <dbReference type="ARBA" id="ARBA00011900"/>
    </source>
</evidence>
<dbReference type="SUPFAM" id="SSF53335">
    <property type="entry name" value="S-adenosyl-L-methionine-dependent methyltransferases"/>
    <property type="match status" value="1"/>
</dbReference>
<dbReference type="GO" id="GO:0009007">
    <property type="term" value="F:site-specific DNA-methyltransferase (adenine-specific) activity"/>
    <property type="evidence" value="ECO:0007669"/>
    <property type="project" value="UniProtKB-EC"/>
</dbReference>
<comment type="catalytic activity">
    <reaction evidence="4">
        <text>a 2'-deoxyadenosine in DNA + S-adenosyl-L-methionine = an N(6)-methyl-2'-deoxyadenosine in DNA + S-adenosyl-L-homocysteine + H(+)</text>
        <dbReference type="Rhea" id="RHEA:15197"/>
        <dbReference type="Rhea" id="RHEA-COMP:12418"/>
        <dbReference type="Rhea" id="RHEA-COMP:12419"/>
        <dbReference type="ChEBI" id="CHEBI:15378"/>
        <dbReference type="ChEBI" id="CHEBI:57856"/>
        <dbReference type="ChEBI" id="CHEBI:59789"/>
        <dbReference type="ChEBI" id="CHEBI:90615"/>
        <dbReference type="ChEBI" id="CHEBI:90616"/>
        <dbReference type="EC" id="2.1.1.72"/>
    </reaction>
</comment>
<dbReference type="InterPro" id="IPR029063">
    <property type="entry name" value="SAM-dependent_MTases_sf"/>
</dbReference>
<feature type="domain" description="MmeI-like helicase spacer" evidence="6">
    <location>
        <begin position="212"/>
        <end position="282"/>
    </location>
</feature>
<gene>
    <name evidence="9" type="ORF">E8A74_36800</name>
</gene>
<evidence type="ECO:0000259" key="8">
    <source>
        <dbReference type="Pfam" id="PF20473"/>
    </source>
</evidence>
<dbReference type="GO" id="GO:0032259">
    <property type="term" value="P:methylation"/>
    <property type="evidence" value="ECO:0007669"/>
    <property type="project" value="UniProtKB-KW"/>
</dbReference>
<protein>
    <recommendedName>
        <fullName evidence="1">site-specific DNA-methyltransferase (adenine-specific)</fullName>
        <ecNumber evidence="1">2.1.1.72</ecNumber>
    </recommendedName>
</protein>
<dbReference type="Pfam" id="PF20466">
    <property type="entry name" value="MmeI_TRD"/>
    <property type="match status" value="1"/>
</dbReference>
<feature type="domain" description="MmeI-like target recognition" evidence="7">
    <location>
        <begin position="717"/>
        <end position="897"/>
    </location>
</feature>
<keyword evidence="3 9" id="KW-0808">Transferase</keyword>
<comment type="caution">
    <text evidence="9">The sequence shown here is derived from an EMBL/GenBank/DDBJ whole genome shotgun (WGS) entry which is preliminary data.</text>
</comment>
<dbReference type="Pfam" id="PF20464">
    <property type="entry name" value="MmeI_N"/>
    <property type="match status" value="1"/>
</dbReference>
<evidence type="ECO:0000313" key="10">
    <source>
        <dbReference type="Proteomes" id="UP000309215"/>
    </source>
</evidence>
<dbReference type="PANTHER" id="PTHR33841">
    <property type="entry name" value="DNA METHYLTRANSFERASE YEEA-RELATED"/>
    <property type="match status" value="1"/>
</dbReference>
<evidence type="ECO:0000259" key="6">
    <source>
        <dbReference type="Pfam" id="PF20465"/>
    </source>
</evidence>
<dbReference type="InterPro" id="IPR046816">
    <property type="entry name" value="MmeI_Mtase"/>
</dbReference>
<keyword evidence="10" id="KW-1185">Reference proteome</keyword>
<feature type="domain" description="MmeI-like N-terminal" evidence="5">
    <location>
        <begin position="18"/>
        <end position="205"/>
    </location>
</feature>
<dbReference type="Proteomes" id="UP000309215">
    <property type="component" value="Unassembled WGS sequence"/>
</dbReference>
<dbReference type="InterPro" id="IPR046817">
    <property type="entry name" value="MmeI_N"/>
</dbReference>
<evidence type="ECO:0000256" key="2">
    <source>
        <dbReference type="ARBA" id="ARBA00022603"/>
    </source>
</evidence>
<organism evidence="9 10">
    <name type="scientific">Polyangium fumosum</name>
    <dbReference type="NCBI Taxonomy" id="889272"/>
    <lineage>
        <taxon>Bacteria</taxon>
        <taxon>Pseudomonadati</taxon>
        <taxon>Myxococcota</taxon>
        <taxon>Polyangia</taxon>
        <taxon>Polyangiales</taxon>
        <taxon>Polyangiaceae</taxon>
        <taxon>Polyangium</taxon>
    </lineage>
</organism>
<dbReference type="OrthoDB" id="9761012at2"/>
<feature type="domain" description="MmeI-like DNA-methyltransferase" evidence="8">
    <location>
        <begin position="376"/>
        <end position="660"/>
    </location>
</feature>
<dbReference type="AlphaFoldDB" id="A0A4U1IYB8"/>
<accession>A0A4U1IYB8</accession>
<keyword evidence="2 9" id="KW-0489">Methyltransferase</keyword>
<evidence type="ECO:0000259" key="7">
    <source>
        <dbReference type="Pfam" id="PF20466"/>
    </source>
</evidence>
<reference evidence="9 10" key="1">
    <citation type="submission" date="2019-04" db="EMBL/GenBank/DDBJ databases">
        <authorList>
            <person name="Li Y."/>
            <person name="Wang J."/>
        </authorList>
    </citation>
    <scope>NUCLEOTIDE SEQUENCE [LARGE SCALE GENOMIC DNA]</scope>
    <source>
        <strain evidence="9 10">DSM 14668</strain>
    </source>
</reference>
<evidence type="ECO:0000313" key="9">
    <source>
        <dbReference type="EMBL" id="TKC99643.1"/>
    </source>
</evidence>
<dbReference type="InterPro" id="IPR046819">
    <property type="entry name" value="MmeI_hel"/>
</dbReference>
<dbReference type="InterPro" id="IPR050953">
    <property type="entry name" value="N4_N6_ade-DNA_methylase"/>
</dbReference>
<sequence>MSASTAPTQLPAGITPALRKLAERWVDAKARERANYQLYLGELCKALGVEGPRPAGSGYEYEFPVKVIDRTGKETSNFVDLFKQDHFLIEAKDKEPGRSDELMLRKAYGQARNYVAHLPGNTPPYIMVLDVARTLVVWDRWDGTFGGFGAGKRIDLPTLHEREADIALLRDIWERPQARDPRAKAQAVTEEIAEKLARLAASLETRGYPQERVSRFLMRCVFTMFAEDVRLLRDEPFRRMLDDVALPNPSEFVPAAEDLWRAMDHGKRFGSRKLLLFNGHFFQHAEALPLEHKDLVILREAAGKDWSEVEPAIFGTLLTRALDAKERHRLGAEYTPPEFIARVIRPAVEEPIRERWTAVQAEVLQLREKDTKKNRKAAEQRLRDFHVWLRSLRFLDPACGSGNFLYVTMHAVKRVEVEVLNELADVTGNRELRFQEVDPSQFYGIEVKPWAREIAELSLWIGFHQFWRRVHGEIQPEEPILRDTGTLDHRDAVLVWDDERRVPSRDRPDPTPRIPHPVTGELVPDPKAKLKYVELINAREASWPPAEFIIGNPPFLGQFRQREALGDGYVDALRAAYPHVPDSADLVVYWWYKAAKEVAEGRAFRAGLITTQSITQKQNRQVIVDAEARGARVAWAIADHYWNDGSDDARVRVAMTVIAKNPPSATLVTVDGDANVVATVEVPRLNADLTAHADVPTAAGVPLRANDGLSSPGFKLDAAGFIIDAREAKRLFQADPRNAAILKPYRNGKDFTTRPRNVFLIDFGAMDESDARGYPVLYDIVRDRVKPERDVKPDRTRRELWWRLARPREFLREALIGLPRYIVTPETSKHRIFEFLDGVTAPDNSLIVMPTADAFVLGVLSSVVHSVWALAAGSRLGIDGTPRYNKGPCFEAFPFPDPPPALRKKIAAIAEAIDTHRKAALARSEKVGMTTMYNVVDKLRAGAELSKLEREVHQLAACGTLRDLHDELDRLVAEAYGWQWPEQPAEILTRLVALHDRRVEEERAGTVRWLRPDYQKPRFAKGAGADLIAPDDDAADTAAPALAPWPSDAIGQITALRALVTAAPITVDEAARRFAGARRDIVARHLETLAILGEVQTVGPEQYASTPAR</sequence>
<dbReference type="PANTHER" id="PTHR33841:SF1">
    <property type="entry name" value="DNA METHYLTRANSFERASE A"/>
    <property type="match status" value="1"/>
</dbReference>
<name>A0A4U1IYB8_9BACT</name>
<dbReference type="Gene3D" id="3.40.50.150">
    <property type="entry name" value="Vaccinia Virus protein VP39"/>
    <property type="match status" value="1"/>
</dbReference>
<dbReference type="Pfam" id="PF20473">
    <property type="entry name" value="MmeI_Mtase"/>
    <property type="match status" value="1"/>
</dbReference>
<evidence type="ECO:0000256" key="4">
    <source>
        <dbReference type="ARBA" id="ARBA00047942"/>
    </source>
</evidence>
<dbReference type="RefSeq" id="WP_136933773.1">
    <property type="nucleotide sequence ID" value="NZ_SSMQ01000054.1"/>
</dbReference>
<dbReference type="EMBL" id="SSMQ01000054">
    <property type="protein sequence ID" value="TKC99643.1"/>
    <property type="molecule type" value="Genomic_DNA"/>
</dbReference>
<dbReference type="PRINTS" id="PR00507">
    <property type="entry name" value="N12N6MTFRASE"/>
</dbReference>
<dbReference type="EC" id="2.1.1.72" evidence="1"/>
<dbReference type="Pfam" id="PF20465">
    <property type="entry name" value="MmeI_hel"/>
    <property type="match status" value="1"/>
</dbReference>
<evidence type="ECO:0000259" key="5">
    <source>
        <dbReference type="Pfam" id="PF20464"/>
    </source>
</evidence>
<dbReference type="InterPro" id="IPR046820">
    <property type="entry name" value="MmeI_TRD"/>
</dbReference>
<proteinExistence type="predicted"/>
<evidence type="ECO:0000256" key="3">
    <source>
        <dbReference type="ARBA" id="ARBA00022679"/>
    </source>
</evidence>